<gene>
    <name evidence="1" type="ORF">SAMN02746098_01600</name>
</gene>
<name>A0A1M5WG75_9FIRM</name>
<evidence type="ECO:0000313" key="1">
    <source>
        <dbReference type="EMBL" id="SHH86398.1"/>
    </source>
</evidence>
<dbReference type="EMBL" id="FQXJ01000005">
    <property type="protein sequence ID" value="SHH86398.1"/>
    <property type="molecule type" value="Genomic_DNA"/>
</dbReference>
<dbReference type="STRING" id="1121420.SAMN02746098_01600"/>
<organism evidence="1 2">
    <name type="scientific">Desulfosporosinus lacus DSM 15449</name>
    <dbReference type="NCBI Taxonomy" id="1121420"/>
    <lineage>
        <taxon>Bacteria</taxon>
        <taxon>Bacillati</taxon>
        <taxon>Bacillota</taxon>
        <taxon>Clostridia</taxon>
        <taxon>Eubacteriales</taxon>
        <taxon>Desulfitobacteriaceae</taxon>
        <taxon>Desulfosporosinus</taxon>
    </lineage>
</organism>
<proteinExistence type="predicted"/>
<dbReference type="OrthoDB" id="128875at2"/>
<evidence type="ECO:0008006" key="3">
    <source>
        <dbReference type="Google" id="ProtNLM"/>
    </source>
</evidence>
<dbReference type="Proteomes" id="UP000183954">
    <property type="component" value="Unassembled WGS sequence"/>
</dbReference>
<dbReference type="AlphaFoldDB" id="A0A1M5WG75"/>
<dbReference type="NCBIfam" id="NF033832">
    <property type="entry name" value="sce7726_fam"/>
    <property type="match status" value="1"/>
</dbReference>
<dbReference type="RefSeq" id="WP_073029189.1">
    <property type="nucleotide sequence ID" value="NZ_FQXJ01000005.1"/>
</dbReference>
<sequence length="191" mass="22164">MKTRDIDIRNVLHRELDQDFAHDINTLILDELGLCQGEARIDVAVINGSIHGYEIKSERDTLERLPNQVDIYNKVLDTVTVITTVSHIDGVLDVTPQWWGIQEVQQVEDDVIGFVTIRHPKLNPCVDPYSLVQLLWRDEALFLLQECDLARGYLSKGRKQIWKQLAENIPLDELKYHVRRTLKARQNWRSG</sequence>
<dbReference type="InterPro" id="IPR047729">
    <property type="entry name" value="Sce7726-like"/>
</dbReference>
<accession>A0A1M5WG75</accession>
<keyword evidence="2" id="KW-1185">Reference proteome</keyword>
<protein>
    <recommendedName>
        <fullName evidence="3">Sce7726 family protein</fullName>
    </recommendedName>
</protein>
<evidence type="ECO:0000313" key="2">
    <source>
        <dbReference type="Proteomes" id="UP000183954"/>
    </source>
</evidence>
<reference evidence="2" key="1">
    <citation type="submission" date="2016-11" db="EMBL/GenBank/DDBJ databases">
        <authorList>
            <person name="Varghese N."/>
            <person name="Submissions S."/>
        </authorList>
    </citation>
    <scope>NUCLEOTIDE SEQUENCE [LARGE SCALE GENOMIC DNA]</scope>
    <source>
        <strain evidence="2">DSM 15449</strain>
    </source>
</reference>